<dbReference type="Pfam" id="PF07456">
    <property type="entry name" value="Hpre_diP_synt_I"/>
    <property type="match status" value="1"/>
</dbReference>
<comment type="caution">
    <text evidence="3">The sequence shown here is derived from an EMBL/GenBank/DDBJ whole genome shotgun (WGS) entry which is preliminary data.</text>
</comment>
<evidence type="ECO:0000256" key="1">
    <source>
        <dbReference type="SAM" id="MobiDB-lite"/>
    </source>
</evidence>
<reference evidence="3 4" key="1">
    <citation type="submission" date="2020-08" db="EMBL/GenBank/DDBJ databases">
        <title>Genome public.</title>
        <authorList>
            <person name="Liu C."/>
            <person name="Sun Q."/>
        </authorList>
    </citation>
    <scope>NUCLEOTIDE SEQUENCE [LARGE SCALE GENOMIC DNA]</scope>
    <source>
        <strain evidence="3 4">NSJ-10</strain>
    </source>
</reference>
<dbReference type="AlphaFoldDB" id="A0A8I0APR2"/>
<dbReference type="InterPro" id="IPR010898">
    <property type="entry name" value="Hpre_diP_synth_I"/>
</dbReference>
<feature type="transmembrane region" description="Helical" evidence="2">
    <location>
        <begin position="64"/>
        <end position="84"/>
    </location>
</feature>
<dbReference type="Gene3D" id="1.10.1760.20">
    <property type="match status" value="1"/>
</dbReference>
<name>A0A8I0APR2_9FIRM</name>
<dbReference type="EMBL" id="JACOOX010000004">
    <property type="protein sequence ID" value="MBC5662733.1"/>
    <property type="molecule type" value="Genomic_DNA"/>
</dbReference>
<keyword evidence="2" id="KW-1133">Transmembrane helix</keyword>
<gene>
    <name evidence="3" type="ORF">H8S09_07495</name>
</gene>
<evidence type="ECO:0000256" key="2">
    <source>
        <dbReference type="SAM" id="Phobius"/>
    </source>
</evidence>
<feature type="transmembrane region" description="Helical" evidence="2">
    <location>
        <begin position="96"/>
        <end position="117"/>
    </location>
</feature>
<evidence type="ECO:0000313" key="4">
    <source>
        <dbReference type="Proteomes" id="UP000615234"/>
    </source>
</evidence>
<feature type="transmembrane region" description="Helical" evidence="2">
    <location>
        <begin position="129"/>
        <end position="147"/>
    </location>
</feature>
<keyword evidence="2" id="KW-0812">Transmembrane</keyword>
<feature type="transmembrane region" description="Helical" evidence="2">
    <location>
        <begin position="154"/>
        <end position="178"/>
    </location>
</feature>
<sequence>MGQKQKNSNKKSTNRKIQKKTHNSVGTIAQLGMFIAVAMVFSYIESFIRIDIAVPGIKLGLANIVTIVVLCKLGLADAVLVSVLRIFLSSLLFGNFTVMIYSLAGAAVSMLFMWISVKIGFFSTTGTSILGGVGHNVGQLIVAYLVIKNQNILIYAPVLLVSGTITGVLIGLAAVFVMRAVGGQIGKF</sequence>
<dbReference type="PIRSF" id="PIRSF027391">
    <property type="entry name" value="Hpre_diP_synt_I"/>
    <property type="match status" value="1"/>
</dbReference>
<organism evidence="3 4">
    <name type="scientific">Coprococcus hominis</name>
    <name type="common">ex Liu et al. 2022</name>
    <dbReference type="NCBI Taxonomy" id="2763039"/>
    <lineage>
        <taxon>Bacteria</taxon>
        <taxon>Bacillati</taxon>
        <taxon>Bacillota</taxon>
        <taxon>Clostridia</taxon>
        <taxon>Lachnospirales</taxon>
        <taxon>Lachnospiraceae</taxon>
        <taxon>Coprococcus</taxon>
    </lineage>
</organism>
<protein>
    <submittedName>
        <fullName evidence="3">Gx transporter family protein</fullName>
    </submittedName>
</protein>
<feature type="compositionally biased region" description="Basic residues" evidence="1">
    <location>
        <begin position="7"/>
        <end position="20"/>
    </location>
</feature>
<keyword evidence="4" id="KW-1185">Reference proteome</keyword>
<keyword evidence="2" id="KW-0472">Membrane</keyword>
<proteinExistence type="predicted"/>
<feature type="region of interest" description="Disordered" evidence="1">
    <location>
        <begin position="1"/>
        <end position="20"/>
    </location>
</feature>
<accession>A0A8I0APR2</accession>
<dbReference type="InterPro" id="IPR014535">
    <property type="entry name" value="Hpre_diP_synt_I"/>
</dbReference>
<evidence type="ECO:0000313" key="3">
    <source>
        <dbReference type="EMBL" id="MBC5662733.1"/>
    </source>
</evidence>
<feature type="transmembrane region" description="Helical" evidence="2">
    <location>
        <begin position="21"/>
        <end position="44"/>
    </location>
</feature>
<dbReference type="Proteomes" id="UP000615234">
    <property type="component" value="Unassembled WGS sequence"/>
</dbReference>
<dbReference type="RefSeq" id="WP_186847627.1">
    <property type="nucleotide sequence ID" value="NZ_JACOOX010000004.1"/>
</dbReference>